<organism evidence="2 3">
    <name type="scientific">Ascidiaceihabitans donghaensis</name>
    <dbReference type="NCBI Taxonomy" id="1510460"/>
    <lineage>
        <taxon>Bacteria</taxon>
        <taxon>Pseudomonadati</taxon>
        <taxon>Pseudomonadota</taxon>
        <taxon>Alphaproteobacteria</taxon>
        <taxon>Rhodobacterales</taxon>
        <taxon>Paracoccaceae</taxon>
        <taxon>Ascidiaceihabitans</taxon>
    </lineage>
</organism>
<reference evidence="2 3" key="1">
    <citation type="submission" date="2018-03" db="EMBL/GenBank/DDBJ databases">
        <authorList>
            <person name="Keele B.F."/>
        </authorList>
    </citation>
    <scope>NUCLEOTIDE SEQUENCE [LARGE SCALE GENOMIC DNA]</scope>
    <source>
        <strain evidence="2 3">CECT 8599</strain>
    </source>
</reference>
<evidence type="ECO:0000313" key="2">
    <source>
        <dbReference type="EMBL" id="SPH21604.1"/>
    </source>
</evidence>
<dbReference type="EMBL" id="OMOR01000001">
    <property type="protein sequence ID" value="SPH21604.1"/>
    <property type="molecule type" value="Genomic_DNA"/>
</dbReference>
<gene>
    <name evidence="2" type="ORF">ASD8599_02356</name>
</gene>
<proteinExistence type="predicted"/>
<keyword evidence="3" id="KW-1185">Reference proteome</keyword>
<name>A0A2R8BEU8_9RHOB</name>
<feature type="signal peptide" evidence="1">
    <location>
        <begin position="1"/>
        <end position="24"/>
    </location>
</feature>
<feature type="chain" id="PRO_5015309325" evidence="1">
    <location>
        <begin position="25"/>
        <end position="132"/>
    </location>
</feature>
<evidence type="ECO:0000313" key="3">
    <source>
        <dbReference type="Proteomes" id="UP000244880"/>
    </source>
</evidence>
<sequence>MHLFRWARTLAFTAGLFASAPLHASCMGGMERYTREFVALAMAACESMPFEVGISYIDKHYLAFSTKDIQQPRSIFIRYGGMTTRRGHPLPSPQVAEKEAGKMARRTGCGVQDLKYSRTGPTLYTLVCSQSD</sequence>
<dbReference type="AlphaFoldDB" id="A0A2R8BEU8"/>
<keyword evidence="1" id="KW-0732">Signal</keyword>
<accession>A0A2R8BEU8</accession>
<protein>
    <submittedName>
        <fullName evidence="2">Uncharacterized protein</fullName>
    </submittedName>
</protein>
<evidence type="ECO:0000256" key="1">
    <source>
        <dbReference type="SAM" id="SignalP"/>
    </source>
</evidence>
<dbReference type="Proteomes" id="UP000244880">
    <property type="component" value="Unassembled WGS sequence"/>
</dbReference>